<keyword evidence="5" id="KW-0143">Chaperone</keyword>
<evidence type="ECO:0000256" key="3">
    <source>
        <dbReference type="ARBA" id="ARBA00022989"/>
    </source>
</evidence>
<dbReference type="SUPFAM" id="SSF46565">
    <property type="entry name" value="Chaperone J-domain"/>
    <property type="match status" value="1"/>
</dbReference>
<dbReference type="PANTHER" id="PTHR12763:SF28">
    <property type="entry name" value="GEO10507P1-RELATED"/>
    <property type="match status" value="1"/>
</dbReference>
<evidence type="ECO:0000313" key="9">
    <source>
        <dbReference type="EMBL" id="KRO73131.1"/>
    </source>
</evidence>
<dbReference type="PROSITE" id="PS50076">
    <property type="entry name" value="DNAJ_2"/>
    <property type="match status" value="1"/>
</dbReference>
<keyword evidence="2 7" id="KW-0812">Transmembrane</keyword>
<evidence type="ECO:0000313" key="10">
    <source>
        <dbReference type="Proteomes" id="UP000051934"/>
    </source>
</evidence>
<evidence type="ECO:0000256" key="5">
    <source>
        <dbReference type="ARBA" id="ARBA00023186"/>
    </source>
</evidence>
<feature type="transmembrane region" description="Helical" evidence="7">
    <location>
        <begin position="6"/>
        <end position="23"/>
    </location>
</feature>
<comment type="similarity">
    <text evidence="6">Belongs to the TIM14 family.</text>
</comment>
<evidence type="ECO:0000259" key="8">
    <source>
        <dbReference type="PROSITE" id="PS50076"/>
    </source>
</evidence>
<dbReference type="InterPro" id="IPR001623">
    <property type="entry name" value="DnaJ_domain"/>
</dbReference>
<proteinExistence type="inferred from homology"/>
<evidence type="ECO:0000256" key="1">
    <source>
        <dbReference type="ARBA" id="ARBA00004167"/>
    </source>
</evidence>
<feature type="domain" description="J" evidence="8">
    <location>
        <begin position="194"/>
        <end position="244"/>
    </location>
</feature>
<evidence type="ECO:0000256" key="4">
    <source>
        <dbReference type="ARBA" id="ARBA00023136"/>
    </source>
</evidence>
<dbReference type="Proteomes" id="UP000051934">
    <property type="component" value="Unassembled WGS sequence"/>
</dbReference>
<feature type="transmembrane region" description="Helical" evidence="7">
    <location>
        <begin position="35"/>
        <end position="53"/>
    </location>
</feature>
<accession>A0A0R2SIK3</accession>
<evidence type="ECO:0000256" key="2">
    <source>
        <dbReference type="ARBA" id="ARBA00022692"/>
    </source>
</evidence>
<evidence type="ECO:0000256" key="7">
    <source>
        <dbReference type="SAM" id="Phobius"/>
    </source>
</evidence>
<keyword evidence="3 7" id="KW-1133">Transmembrane helix</keyword>
<name>A0A0R2SIK3_9GAMM</name>
<sequence length="244" mass="27016">MIFRLLLIILLPLFAYWLAQRITRHASLSATQKRWLVISLTGLLVVGVLIAMGRLPVQFILAPLGLAATSLFRLLPALLRFLPMVQMLRGRAGASKPRQPGQQSTIRTRFLAMSLDHETAEMQGEVVEGDFAGRPLVSMSLEELLRLLSECGADGDSVQLLQAYLAHAHPDWEESAGTNKRAESGSYEEMNRAHALEVLGLEEGAERADIVAAHRDLMRKLHPDRGGNDYLAKKVNAAKDFLLE</sequence>
<evidence type="ECO:0000256" key="6">
    <source>
        <dbReference type="ARBA" id="ARBA00038105"/>
    </source>
</evidence>
<dbReference type="GO" id="GO:0016020">
    <property type="term" value="C:membrane"/>
    <property type="evidence" value="ECO:0007669"/>
    <property type="project" value="UniProtKB-SubCell"/>
</dbReference>
<dbReference type="CDD" id="cd06257">
    <property type="entry name" value="DnaJ"/>
    <property type="match status" value="1"/>
</dbReference>
<dbReference type="Gene3D" id="1.10.287.110">
    <property type="entry name" value="DnaJ domain"/>
    <property type="match status" value="1"/>
</dbReference>
<dbReference type="PANTHER" id="PTHR12763">
    <property type="match status" value="1"/>
</dbReference>
<comment type="caution">
    <text evidence="9">The sequence shown here is derived from an EMBL/GenBank/DDBJ whole genome shotgun (WGS) entry which is preliminary data.</text>
</comment>
<keyword evidence="4 7" id="KW-0472">Membrane</keyword>
<dbReference type="EMBL" id="LIBB01000026">
    <property type="protein sequence ID" value="KRO73131.1"/>
    <property type="molecule type" value="Genomic_DNA"/>
</dbReference>
<dbReference type="InterPro" id="IPR036869">
    <property type="entry name" value="J_dom_sf"/>
</dbReference>
<dbReference type="AlphaFoldDB" id="A0A0R2SIK3"/>
<gene>
    <name evidence="9" type="ORF">ABR69_12380</name>
</gene>
<organism evidence="9 10">
    <name type="scientific">OM182 bacterium BACL3 MAG-120507-bin80</name>
    <dbReference type="NCBI Taxonomy" id="1655577"/>
    <lineage>
        <taxon>Bacteria</taxon>
        <taxon>Pseudomonadati</taxon>
        <taxon>Pseudomonadota</taxon>
        <taxon>Gammaproteobacteria</taxon>
        <taxon>OMG group</taxon>
        <taxon>OM182 clade</taxon>
    </lineage>
</organism>
<protein>
    <recommendedName>
        <fullName evidence="8">J domain-containing protein</fullName>
    </recommendedName>
</protein>
<reference evidence="9 10" key="1">
    <citation type="submission" date="2015-10" db="EMBL/GenBank/DDBJ databases">
        <title>Metagenome-Assembled Genomes uncover a global brackish microbiome.</title>
        <authorList>
            <person name="Hugerth L.W."/>
            <person name="Larsson J."/>
            <person name="Alneberg J."/>
            <person name="Lindh M.V."/>
            <person name="Legrand C."/>
            <person name="Pinhassi J."/>
            <person name="Andersson A.F."/>
        </authorList>
    </citation>
    <scope>NUCLEOTIDE SEQUENCE [LARGE SCALE GENOMIC DNA]</scope>
    <source>
        <strain evidence="9">BACL4 MAG-120507-bin80</strain>
    </source>
</reference>
<comment type="subcellular location">
    <subcellularLocation>
        <location evidence="1">Membrane</location>
        <topology evidence="1">Single-pass membrane protein</topology>
    </subcellularLocation>
</comment>
<dbReference type="SMART" id="SM00271">
    <property type="entry name" value="DnaJ"/>
    <property type="match status" value="1"/>
</dbReference>
<feature type="transmembrane region" description="Helical" evidence="7">
    <location>
        <begin position="59"/>
        <end position="82"/>
    </location>
</feature>